<keyword evidence="6" id="KW-0406">Ion transport</keyword>
<evidence type="ECO:0000256" key="8">
    <source>
        <dbReference type="ARBA" id="ARBA00035585"/>
    </source>
</evidence>
<evidence type="ECO:0000256" key="1">
    <source>
        <dbReference type="ARBA" id="ARBA00004651"/>
    </source>
</evidence>
<organism evidence="11 12">
    <name type="scientific">Brevibacterium pityocampae</name>
    <dbReference type="NCBI Taxonomy" id="506594"/>
    <lineage>
        <taxon>Bacteria</taxon>
        <taxon>Bacillati</taxon>
        <taxon>Actinomycetota</taxon>
        <taxon>Actinomycetes</taxon>
        <taxon>Micrococcales</taxon>
        <taxon>Brevibacteriaceae</taxon>
        <taxon>Brevibacterium</taxon>
    </lineage>
</organism>
<evidence type="ECO:0000256" key="2">
    <source>
        <dbReference type="ARBA" id="ARBA00022475"/>
    </source>
</evidence>
<dbReference type="Pfam" id="PF02537">
    <property type="entry name" value="CRCB"/>
    <property type="match status" value="1"/>
</dbReference>
<dbReference type="InterPro" id="IPR003691">
    <property type="entry name" value="FluC"/>
</dbReference>
<evidence type="ECO:0000313" key="12">
    <source>
        <dbReference type="Proteomes" id="UP001500642"/>
    </source>
</evidence>
<evidence type="ECO:0000256" key="9">
    <source>
        <dbReference type="ARBA" id="ARBA00049940"/>
    </source>
</evidence>
<comment type="similarity">
    <text evidence="7 10">Belongs to the fluoride channel Fluc/FEX (TC 1.A.43) family.</text>
</comment>
<reference evidence="12" key="1">
    <citation type="journal article" date="2019" name="Int. J. Syst. Evol. Microbiol.">
        <title>The Global Catalogue of Microorganisms (GCM) 10K type strain sequencing project: providing services to taxonomists for standard genome sequencing and annotation.</title>
        <authorList>
            <consortium name="The Broad Institute Genomics Platform"/>
            <consortium name="The Broad Institute Genome Sequencing Center for Infectious Disease"/>
            <person name="Wu L."/>
            <person name="Ma J."/>
        </authorList>
    </citation>
    <scope>NUCLEOTIDE SEQUENCE [LARGE SCALE GENOMIC DNA]</scope>
    <source>
        <strain evidence="12">JCM 17808</strain>
    </source>
</reference>
<keyword evidence="5 10" id="KW-0472">Membrane</keyword>
<feature type="transmembrane region" description="Helical" evidence="10">
    <location>
        <begin position="70"/>
        <end position="91"/>
    </location>
</feature>
<proteinExistence type="inferred from homology"/>
<keyword evidence="6" id="KW-0407">Ion channel</keyword>
<feature type="transmembrane region" description="Helical" evidence="10">
    <location>
        <begin position="97"/>
        <end position="119"/>
    </location>
</feature>
<feature type="transmembrane region" description="Helical" evidence="10">
    <location>
        <begin position="36"/>
        <end position="58"/>
    </location>
</feature>
<sequence length="127" mass="12392">MSRRLPPGAAAAAVAAGGLLGTLGRFALTGSPVSELTALALVNGAGTLALAVLLSALHGIDSARASGWRLFAGTGVCGSLTTCSALGIALLRTDPATALLAGAGFAVGGTLCAGLGWWAGRRLRPRP</sequence>
<gene>
    <name evidence="11" type="ORF">GCM10023167_23180</name>
</gene>
<comment type="function">
    <text evidence="9">Fluoride-specific ion channel. Important for reducing fluoride concentration in the cell, thus reducing its toxicity.</text>
</comment>
<evidence type="ECO:0000313" key="11">
    <source>
        <dbReference type="EMBL" id="GAA4393805.1"/>
    </source>
</evidence>
<keyword evidence="12" id="KW-1185">Reference proteome</keyword>
<evidence type="ECO:0000256" key="6">
    <source>
        <dbReference type="ARBA" id="ARBA00023303"/>
    </source>
</evidence>
<comment type="subcellular location">
    <subcellularLocation>
        <location evidence="1">Cell membrane</location>
        <topology evidence="1">Multi-pass membrane protein</topology>
    </subcellularLocation>
</comment>
<evidence type="ECO:0000256" key="5">
    <source>
        <dbReference type="ARBA" id="ARBA00023136"/>
    </source>
</evidence>
<dbReference type="Proteomes" id="UP001500642">
    <property type="component" value="Unassembled WGS sequence"/>
</dbReference>
<comment type="catalytic activity">
    <reaction evidence="8">
        <text>fluoride(in) = fluoride(out)</text>
        <dbReference type="Rhea" id="RHEA:76159"/>
        <dbReference type="ChEBI" id="CHEBI:17051"/>
    </reaction>
    <physiologicalReaction direction="left-to-right" evidence="8">
        <dbReference type="Rhea" id="RHEA:76160"/>
    </physiologicalReaction>
</comment>
<name>A0ABP8JP18_9MICO</name>
<evidence type="ECO:0000256" key="7">
    <source>
        <dbReference type="ARBA" id="ARBA00035120"/>
    </source>
</evidence>
<dbReference type="RefSeq" id="WP_295687758.1">
    <property type="nucleotide sequence ID" value="NZ_BAABGL010000018.1"/>
</dbReference>
<evidence type="ECO:0000256" key="4">
    <source>
        <dbReference type="ARBA" id="ARBA00022989"/>
    </source>
</evidence>
<keyword evidence="3 10" id="KW-0812">Transmembrane</keyword>
<keyword evidence="2 10" id="KW-1003">Cell membrane</keyword>
<dbReference type="EMBL" id="BAABGL010000018">
    <property type="protein sequence ID" value="GAA4393805.1"/>
    <property type="molecule type" value="Genomic_DNA"/>
</dbReference>
<accession>A0ABP8JP18</accession>
<comment type="caution">
    <text evidence="11">The sequence shown here is derived from an EMBL/GenBank/DDBJ whole genome shotgun (WGS) entry which is preliminary data.</text>
</comment>
<keyword evidence="4 10" id="KW-1133">Transmembrane helix</keyword>
<evidence type="ECO:0000256" key="10">
    <source>
        <dbReference type="RuleBase" id="RU004340"/>
    </source>
</evidence>
<evidence type="ECO:0000256" key="3">
    <source>
        <dbReference type="ARBA" id="ARBA00022692"/>
    </source>
</evidence>
<protein>
    <recommendedName>
        <fullName evidence="10">Fluoride-specific ion channel</fullName>
    </recommendedName>
</protein>
<keyword evidence="6" id="KW-0813">Transport</keyword>